<feature type="transmembrane region" description="Helical" evidence="8">
    <location>
        <begin position="94"/>
        <end position="112"/>
    </location>
</feature>
<dbReference type="Gene3D" id="1.20.1510.10">
    <property type="entry name" value="Cation efflux protein transmembrane domain"/>
    <property type="match status" value="1"/>
</dbReference>
<keyword evidence="3 8" id="KW-0812">Transmembrane</keyword>
<dbReference type="AlphaFoldDB" id="A0A7X1E9L6"/>
<evidence type="ECO:0000259" key="9">
    <source>
        <dbReference type="Pfam" id="PF01545"/>
    </source>
</evidence>
<feature type="domain" description="Cation efflux protein transmembrane" evidence="9">
    <location>
        <begin position="26"/>
        <end position="254"/>
    </location>
</feature>
<name>A0A7X1E9L6_9BACT</name>
<gene>
    <name evidence="10" type="primary">dmeF</name>
    <name evidence="10" type="ORF">H5P27_07585</name>
</gene>
<dbReference type="Pfam" id="PF01545">
    <property type="entry name" value="Cation_efflux"/>
    <property type="match status" value="1"/>
</dbReference>
<feature type="compositionally biased region" description="Basic and acidic residues" evidence="7">
    <location>
        <begin position="174"/>
        <end position="190"/>
    </location>
</feature>
<accession>A0A7X1E9L6</accession>
<evidence type="ECO:0000256" key="1">
    <source>
        <dbReference type="ARBA" id="ARBA00004141"/>
    </source>
</evidence>
<evidence type="ECO:0000256" key="6">
    <source>
        <dbReference type="ARBA" id="ARBA00023136"/>
    </source>
</evidence>
<comment type="subcellular location">
    <subcellularLocation>
        <location evidence="1">Membrane</location>
        <topology evidence="1">Multi-pass membrane protein</topology>
    </subcellularLocation>
</comment>
<dbReference type="PANTHER" id="PTHR45755">
    <property type="match status" value="1"/>
</dbReference>
<keyword evidence="5" id="KW-0406">Ion transport</keyword>
<feature type="compositionally biased region" description="Basic residues" evidence="7">
    <location>
        <begin position="157"/>
        <end position="173"/>
    </location>
</feature>
<protein>
    <submittedName>
        <fullName evidence="10">CDF family Co(II)/Ni(II) efflux transporter DmeF</fullName>
    </submittedName>
</protein>
<dbReference type="Proteomes" id="UP000526501">
    <property type="component" value="Unassembled WGS sequence"/>
</dbReference>
<proteinExistence type="predicted"/>
<sequence length="331" mass="36280">MDQQPSYSHSHVFGQDQQKTGEKKTLIVIAITLVMMVVEISAGSLFGSMALLADGLHMASHSAALTITAIAYIYARKNASDPRFCFGTGKVNALGGYTGALLLAGFALMMLWESFDRLLNPVEIQFNWAIGVAVIGLIVNGASMLILGEHDHGHDHGHGHHHHGGHHHHHHHEHDHDHDHHDHDHPHDHEDQNLRSAYLHVMADALTSVTAIVALLGAKYFGWIWMDPVMGIAGSVLVANWSIGLLRSTSQTILDYQAPAETVASARQALESESDKVVDLHIWSIGPGILNATFSILSSDPKTPDFYKHQIPEKLGIVHCTIEVLDGRHTH</sequence>
<evidence type="ECO:0000256" key="8">
    <source>
        <dbReference type="SAM" id="Phobius"/>
    </source>
</evidence>
<keyword evidence="2" id="KW-0813">Transport</keyword>
<evidence type="ECO:0000313" key="11">
    <source>
        <dbReference type="Proteomes" id="UP000526501"/>
    </source>
</evidence>
<evidence type="ECO:0000256" key="3">
    <source>
        <dbReference type="ARBA" id="ARBA00022692"/>
    </source>
</evidence>
<evidence type="ECO:0000256" key="2">
    <source>
        <dbReference type="ARBA" id="ARBA00022448"/>
    </source>
</evidence>
<dbReference type="InterPro" id="IPR002524">
    <property type="entry name" value="Cation_efflux"/>
</dbReference>
<dbReference type="RefSeq" id="WP_185659790.1">
    <property type="nucleotide sequence ID" value="NZ_CAWPOO010000007.1"/>
</dbReference>
<feature type="transmembrane region" description="Helical" evidence="8">
    <location>
        <begin position="58"/>
        <end position="74"/>
    </location>
</feature>
<feature type="transmembrane region" description="Helical" evidence="8">
    <location>
        <begin position="26"/>
        <end position="52"/>
    </location>
</feature>
<comment type="caution">
    <text evidence="10">The sequence shown here is derived from an EMBL/GenBank/DDBJ whole genome shotgun (WGS) entry which is preliminary data.</text>
</comment>
<feature type="region of interest" description="Disordered" evidence="7">
    <location>
        <begin position="154"/>
        <end position="190"/>
    </location>
</feature>
<dbReference type="EMBL" id="JACHVC010000007">
    <property type="protein sequence ID" value="MBC2605902.1"/>
    <property type="molecule type" value="Genomic_DNA"/>
</dbReference>
<dbReference type="InterPro" id="IPR027469">
    <property type="entry name" value="Cation_efflux_TMD_sf"/>
</dbReference>
<keyword evidence="11" id="KW-1185">Reference proteome</keyword>
<evidence type="ECO:0000313" key="10">
    <source>
        <dbReference type="EMBL" id="MBC2605902.1"/>
    </source>
</evidence>
<dbReference type="PANTHER" id="PTHR45755:SF4">
    <property type="entry name" value="ZINC TRANSPORTER 7"/>
    <property type="match status" value="1"/>
</dbReference>
<keyword evidence="4 8" id="KW-1133">Transmembrane helix</keyword>
<feature type="transmembrane region" description="Helical" evidence="8">
    <location>
        <begin position="223"/>
        <end position="243"/>
    </location>
</feature>
<evidence type="ECO:0000256" key="5">
    <source>
        <dbReference type="ARBA" id="ARBA00023065"/>
    </source>
</evidence>
<dbReference type="InterPro" id="IPR058533">
    <property type="entry name" value="Cation_efflux_TM"/>
</dbReference>
<dbReference type="NCBIfam" id="TIGR01297">
    <property type="entry name" value="CDF"/>
    <property type="match status" value="1"/>
</dbReference>
<dbReference type="GO" id="GO:0016020">
    <property type="term" value="C:membrane"/>
    <property type="evidence" value="ECO:0007669"/>
    <property type="project" value="UniProtKB-SubCell"/>
</dbReference>
<evidence type="ECO:0000256" key="4">
    <source>
        <dbReference type="ARBA" id="ARBA00022989"/>
    </source>
</evidence>
<dbReference type="NCBIfam" id="NF033827">
    <property type="entry name" value="CDF_efflux_DmeF"/>
    <property type="match status" value="1"/>
</dbReference>
<feature type="transmembrane region" description="Helical" evidence="8">
    <location>
        <begin position="124"/>
        <end position="147"/>
    </location>
</feature>
<feature type="transmembrane region" description="Helical" evidence="8">
    <location>
        <begin position="197"/>
        <end position="217"/>
    </location>
</feature>
<dbReference type="SUPFAM" id="SSF161111">
    <property type="entry name" value="Cation efflux protein transmembrane domain-like"/>
    <property type="match status" value="1"/>
</dbReference>
<dbReference type="GO" id="GO:0005385">
    <property type="term" value="F:zinc ion transmembrane transporter activity"/>
    <property type="evidence" value="ECO:0007669"/>
    <property type="project" value="InterPro"/>
</dbReference>
<dbReference type="InterPro" id="IPR045316">
    <property type="entry name" value="Msc2-like"/>
</dbReference>
<dbReference type="GO" id="GO:0006882">
    <property type="term" value="P:intracellular zinc ion homeostasis"/>
    <property type="evidence" value="ECO:0007669"/>
    <property type="project" value="InterPro"/>
</dbReference>
<keyword evidence="6 8" id="KW-0472">Membrane</keyword>
<reference evidence="10 11" key="1">
    <citation type="submission" date="2020-07" db="EMBL/GenBank/DDBJ databases">
        <authorList>
            <person name="Feng X."/>
        </authorList>
    </citation>
    <scope>NUCLEOTIDE SEQUENCE [LARGE SCALE GENOMIC DNA]</scope>
    <source>
        <strain evidence="10 11">JCM23202</strain>
    </source>
</reference>
<organism evidence="10 11">
    <name type="scientific">Pelagicoccus albus</name>
    <dbReference type="NCBI Taxonomy" id="415222"/>
    <lineage>
        <taxon>Bacteria</taxon>
        <taxon>Pseudomonadati</taxon>
        <taxon>Verrucomicrobiota</taxon>
        <taxon>Opitutia</taxon>
        <taxon>Puniceicoccales</taxon>
        <taxon>Pelagicoccaceae</taxon>
        <taxon>Pelagicoccus</taxon>
    </lineage>
</organism>
<evidence type="ECO:0000256" key="7">
    <source>
        <dbReference type="SAM" id="MobiDB-lite"/>
    </source>
</evidence>